<dbReference type="Gene3D" id="2.60.40.10">
    <property type="entry name" value="Immunoglobulins"/>
    <property type="match status" value="3"/>
</dbReference>
<evidence type="ECO:0000256" key="5">
    <source>
        <dbReference type="ARBA" id="ARBA00023136"/>
    </source>
</evidence>
<feature type="non-terminal residue" evidence="15">
    <location>
        <position position="1"/>
    </location>
</feature>
<dbReference type="SMART" id="SM00409">
    <property type="entry name" value="IG"/>
    <property type="match status" value="3"/>
</dbReference>
<proteinExistence type="predicted"/>
<evidence type="ECO:0000256" key="8">
    <source>
        <dbReference type="ARBA" id="ARBA00023180"/>
    </source>
</evidence>
<dbReference type="Gene3D" id="3.30.200.20">
    <property type="entry name" value="Phosphorylase Kinase, domain 1"/>
    <property type="match status" value="1"/>
</dbReference>
<feature type="binding site" evidence="11">
    <location>
        <position position="576"/>
    </location>
    <ligand>
        <name>ATP</name>
        <dbReference type="ChEBI" id="CHEBI:30616"/>
    </ligand>
</feature>
<evidence type="ECO:0000259" key="14">
    <source>
        <dbReference type="PROSITE" id="PS50835"/>
    </source>
</evidence>
<keyword evidence="3 12" id="KW-0812">Transmembrane</keyword>
<dbReference type="PRINTS" id="PR00109">
    <property type="entry name" value="TYRKINASE"/>
</dbReference>
<dbReference type="InterPro" id="IPR001245">
    <property type="entry name" value="Ser-Thr/Tyr_kinase_cat_dom"/>
</dbReference>
<dbReference type="Pfam" id="PF07714">
    <property type="entry name" value="PK_Tyr_Ser-Thr"/>
    <property type="match status" value="1"/>
</dbReference>
<evidence type="ECO:0000313" key="15">
    <source>
        <dbReference type="EMBL" id="CAH3158182.1"/>
    </source>
</evidence>
<evidence type="ECO:0000256" key="10">
    <source>
        <dbReference type="ARBA" id="ARBA00051243"/>
    </source>
</evidence>
<dbReference type="SMART" id="SM00219">
    <property type="entry name" value="TyrKc"/>
    <property type="match status" value="1"/>
</dbReference>
<dbReference type="PROSITE" id="PS50011">
    <property type="entry name" value="PROTEIN_KINASE_DOM"/>
    <property type="match status" value="1"/>
</dbReference>
<dbReference type="InterPro" id="IPR020635">
    <property type="entry name" value="Tyr_kinase_cat_dom"/>
</dbReference>
<keyword evidence="16" id="KW-1185">Reference proteome</keyword>
<dbReference type="PIRSF" id="PIRSF000615">
    <property type="entry name" value="TyrPK_CSF1-R"/>
    <property type="match status" value="1"/>
</dbReference>
<keyword evidence="5 12" id="KW-0472">Membrane</keyword>
<dbReference type="InterPro" id="IPR008266">
    <property type="entry name" value="Tyr_kinase_AS"/>
</dbReference>
<dbReference type="Gene3D" id="1.10.510.10">
    <property type="entry name" value="Transferase(Phosphotransferase) domain 1"/>
    <property type="match status" value="1"/>
</dbReference>
<dbReference type="SUPFAM" id="SSF56112">
    <property type="entry name" value="Protein kinase-like (PK-like)"/>
    <property type="match status" value="1"/>
</dbReference>
<feature type="domain" description="Protein kinase" evidence="13">
    <location>
        <begin position="542"/>
        <end position="791"/>
    </location>
</feature>
<dbReference type="InterPro" id="IPR013783">
    <property type="entry name" value="Ig-like_fold"/>
</dbReference>
<comment type="caution">
    <text evidence="15">The sequence shown here is derived from an EMBL/GenBank/DDBJ whole genome shotgun (WGS) entry which is preliminary data.</text>
</comment>
<keyword evidence="6" id="KW-1015">Disulfide bond</keyword>
<protein>
    <recommendedName>
        <fullName evidence="2">receptor protein-tyrosine kinase</fullName>
        <ecNumber evidence="2">2.7.10.1</ecNumber>
    </recommendedName>
</protein>
<sequence length="791" mass="87510">SDAQSITWHEPPPVETVTDDILVHTNNIQLYTGSLNKRLNWTFSLAQDPVLVLLQLDGSGLATITPSTSSVTVAQALSSRFNVTWVSGHVTLIIFNVSTADEGVYSCQVTAANVKVWKRNIKVAVVVPATITNVSNDKPLLEGSDLQLFCIASGRPAPNITWRKIFPSGSESNVLHRGITWDFKKINRTEAGTYRCIASNGVGNPVSRALRVYVEFPPKITLQNTHYVGREKSVSLDCKVDGYPIPTITWTPCNAQENVCDQSMLNISKVQNDGVYTCTAKNCVGNDSASTSLVFIYIFFCYFPQPIGAKVINLTLTITNKECKKDDQSFWQSLKEAIALLFPGNDDLEVRYIGHSCGSLIVELALGFASLVSEVSVVNTLRTADTNNNFGEFAVNASSIQGIAVIESPSTPPTGKITARPSDDDKLPIILAVVIPIVVLAVFAGVFAWWLWRRNKGTTMANRVVFSRLSKAAVQVDNREPEQISMRQMTSEVSSGHYMPLVKARQSSGSPEVIPSVDASSLSHYEPLNPSSISHEILRQNVIIERIIGKGAFGQVARGKVKGLRERQHVTQVAVKMLKADAPDSDRKDLLSELEVMKTLKPHPYVIKLLGCVTESEPLLVLIEYVPYGDLLGYLRKSRGLNDTYFKDPDIKPQTSLTSQNLMKFSWQVADGMSYLSSRSIIHRDLAARNVLVGENETCKVTDFGMARDVQQENVYERKTKGRLPVNLTAYEALLYGRYTTKSDVWSYGVLLYEIFTIGGSPYPRMDGRKIVSLLQDGYRMPKPQHVDDEL</sequence>
<evidence type="ECO:0000313" key="16">
    <source>
        <dbReference type="Proteomes" id="UP001159405"/>
    </source>
</evidence>
<dbReference type="InterPro" id="IPR050122">
    <property type="entry name" value="RTK"/>
</dbReference>
<organism evidence="15 16">
    <name type="scientific">Porites lobata</name>
    <dbReference type="NCBI Taxonomy" id="104759"/>
    <lineage>
        <taxon>Eukaryota</taxon>
        <taxon>Metazoa</taxon>
        <taxon>Cnidaria</taxon>
        <taxon>Anthozoa</taxon>
        <taxon>Hexacorallia</taxon>
        <taxon>Scleractinia</taxon>
        <taxon>Fungiina</taxon>
        <taxon>Poritidae</taxon>
        <taxon>Porites</taxon>
    </lineage>
</organism>
<dbReference type="SUPFAM" id="SSF48726">
    <property type="entry name" value="Immunoglobulin"/>
    <property type="match status" value="3"/>
</dbReference>
<keyword evidence="9" id="KW-0393">Immunoglobulin domain</keyword>
<keyword evidence="7" id="KW-0675">Receptor</keyword>
<keyword evidence="8" id="KW-0325">Glycoprotein</keyword>
<comment type="catalytic activity">
    <reaction evidence="10">
        <text>L-tyrosyl-[protein] + ATP = O-phospho-L-tyrosyl-[protein] + ADP + H(+)</text>
        <dbReference type="Rhea" id="RHEA:10596"/>
        <dbReference type="Rhea" id="RHEA-COMP:10136"/>
        <dbReference type="Rhea" id="RHEA-COMP:20101"/>
        <dbReference type="ChEBI" id="CHEBI:15378"/>
        <dbReference type="ChEBI" id="CHEBI:30616"/>
        <dbReference type="ChEBI" id="CHEBI:46858"/>
        <dbReference type="ChEBI" id="CHEBI:61978"/>
        <dbReference type="ChEBI" id="CHEBI:456216"/>
        <dbReference type="EC" id="2.7.10.1"/>
    </reaction>
</comment>
<evidence type="ECO:0000256" key="11">
    <source>
        <dbReference type="PROSITE-ProRule" id="PRU10141"/>
    </source>
</evidence>
<reference evidence="15 16" key="1">
    <citation type="submission" date="2022-05" db="EMBL/GenBank/DDBJ databases">
        <authorList>
            <consortium name="Genoscope - CEA"/>
            <person name="William W."/>
        </authorList>
    </citation>
    <scope>NUCLEOTIDE SEQUENCE [LARGE SCALE GENOMIC DNA]</scope>
</reference>
<feature type="domain" description="Ig-like" evidence="14">
    <location>
        <begin position="128"/>
        <end position="207"/>
    </location>
</feature>
<dbReference type="SMART" id="SM00408">
    <property type="entry name" value="IGc2"/>
    <property type="match status" value="3"/>
</dbReference>
<dbReference type="Proteomes" id="UP001159405">
    <property type="component" value="Unassembled WGS sequence"/>
</dbReference>
<evidence type="ECO:0000256" key="7">
    <source>
        <dbReference type="ARBA" id="ARBA00023170"/>
    </source>
</evidence>
<keyword evidence="11" id="KW-0067">ATP-binding</keyword>
<evidence type="ECO:0000256" key="1">
    <source>
        <dbReference type="ARBA" id="ARBA00004167"/>
    </source>
</evidence>
<dbReference type="InterPro" id="IPR036179">
    <property type="entry name" value="Ig-like_dom_sf"/>
</dbReference>
<evidence type="ECO:0000256" key="6">
    <source>
        <dbReference type="ARBA" id="ARBA00023157"/>
    </source>
</evidence>
<comment type="subcellular location">
    <subcellularLocation>
        <location evidence="1">Membrane</location>
        <topology evidence="1">Single-pass membrane protein</topology>
    </subcellularLocation>
</comment>
<dbReference type="InterPro" id="IPR017441">
    <property type="entry name" value="Protein_kinase_ATP_BS"/>
</dbReference>
<dbReference type="CDD" id="cd00192">
    <property type="entry name" value="PTKc"/>
    <property type="match status" value="1"/>
</dbReference>
<dbReference type="EMBL" id="CALNXK010000110">
    <property type="protein sequence ID" value="CAH3158182.1"/>
    <property type="molecule type" value="Genomic_DNA"/>
</dbReference>
<feature type="transmembrane region" description="Helical" evidence="12">
    <location>
        <begin position="429"/>
        <end position="452"/>
    </location>
</feature>
<dbReference type="Pfam" id="PF13927">
    <property type="entry name" value="Ig_3"/>
    <property type="match status" value="2"/>
</dbReference>
<dbReference type="InterPro" id="IPR011009">
    <property type="entry name" value="Kinase-like_dom_sf"/>
</dbReference>
<dbReference type="PROSITE" id="PS00109">
    <property type="entry name" value="PROTEIN_KINASE_TYR"/>
    <property type="match status" value="1"/>
</dbReference>
<accession>A0ABN8Q7E4</accession>
<dbReference type="EC" id="2.7.10.1" evidence="2"/>
<evidence type="ECO:0000256" key="9">
    <source>
        <dbReference type="ARBA" id="ARBA00023319"/>
    </source>
</evidence>
<dbReference type="InterPro" id="IPR003598">
    <property type="entry name" value="Ig_sub2"/>
</dbReference>
<dbReference type="PROSITE" id="PS00107">
    <property type="entry name" value="PROTEIN_KINASE_ATP"/>
    <property type="match status" value="1"/>
</dbReference>
<evidence type="ECO:0000259" key="13">
    <source>
        <dbReference type="PROSITE" id="PS50011"/>
    </source>
</evidence>
<dbReference type="PROSITE" id="PS50835">
    <property type="entry name" value="IG_LIKE"/>
    <property type="match status" value="2"/>
</dbReference>
<keyword evidence="4 12" id="KW-1133">Transmembrane helix</keyword>
<evidence type="ECO:0000256" key="4">
    <source>
        <dbReference type="ARBA" id="ARBA00022989"/>
    </source>
</evidence>
<dbReference type="CDD" id="cd00096">
    <property type="entry name" value="Ig"/>
    <property type="match status" value="1"/>
</dbReference>
<name>A0ABN8Q7E4_9CNID</name>
<gene>
    <name evidence="15" type="ORF">PLOB_00003040</name>
</gene>
<dbReference type="InterPro" id="IPR000719">
    <property type="entry name" value="Prot_kinase_dom"/>
</dbReference>
<dbReference type="PANTHER" id="PTHR24416">
    <property type="entry name" value="TYROSINE-PROTEIN KINASE RECEPTOR"/>
    <property type="match status" value="1"/>
</dbReference>
<dbReference type="InterPro" id="IPR003599">
    <property type="entry name" value="Ig_sub"/>
</dbReference>
<feature type="domain" description="Ig-like" evidence="14">
    <location>
        <begin position="218"/>
        <end position="294"/>
    </location>
</feature>
<evidence type="ECO:0000256" key="2">
    <source>
        <dbReference type="ARBA" id="ARBA00011902"/>
    </source>
</evidence>
<keyword evidence="11" id="KW-0547">Nucleotide-binding</keyword>
<evidence type="ECO:0000256" key="3">
    <source>
        <dbReference type="ARBA" id="ARBA00022692"/>
    </source>
</evidence>
<dbReference type="PANTHER" id="PTHR24416:SF621">
    <property type="entry name" value="TYROSINE KINASE RECEPTOR CAD96CA"/>
    <property type="match status" value="1"/>
</dbReference>
<evidence type="ECO:0000256" key="12">
    <source>
        <dbReference type="SAM" id="Phobius"/>
    </source>
</evidence>
<dbReference type="InterPro" id="IPR007110">
    <property type="entry name" value="Ig-like_dom"/>
</dbReference>